<sequence>MSAVISTKKTMANEGGTSSHRMLLIHEVEIVKIDPTKKSRFRVKITAGNEKPTETEEIVIDRVGATLKWAMTKSLDLDPPTKILWELHGRRWPVSRFKILGSVEKTLGELFVLFEGNNTSADIHLFSGSSDVAVLKISGQLDAPKNVVTHLIPSVEKPSESSGLLDSETLQKVFEVVKQMIDTLAEVHPAATIAWGFLSIGFEVVTKQRDTKDAIRELYKDMISVYEAFSKDDILQQRDRLQGIYNSLFKQTIECAMFIEGYAKKSGIGRLVTMDISEKAEKQRQAFIDLKSRLSMGYAEEAIIVTLGVQESVNVMLMRDRLRDLQPPQELGPKSRCMQGTRVVTINTMVSWIAQCDGKTMWCKGLAGTGKSSLMGTLHDLLTADIGGRSRLAAFVRYDRIEYSNVNKLITSIAYALGTFDVRIGMTISKVIETSRSVMTMTDLSRQFQLLLCGPLQHVPDLVDEGPLVVVIDGLDECDPSSELLGVLAEGFGPKLPFMRLIVSSRPVHRIATAFEGRDCVYPLHLDTSSASVNCDIQFYLERELAMIHDNAFQEKCKDLDAVNELTARASGLFIWAATAAKFVHAFPGILRLCALLDTEIPSDAAEALTTLYRTALDTLVSEPGANADIKKHVRSVLGAVLVTQTPPGMTVDVLDNLILDKGSPPSHHIVSMLGSVLSPETEDSPIRFIHKSLDDFLQDQSQCGDEWFVDVTLHRKAIAEQCQVASQSFLKTWSPTSDMDIGAIPAYISKYALFGVFWYSTFDRSDLEQFISFFRPYFLPWLDIAATDGYILRFEIIDTFCQQHGLTHMPVTVNICDSATIHRVLESSTHLYRHLHYSSKESPLAGKVTLECTELKETEGWSPFLEPTGDNLNIDGVIFVDADGVEKYGFKIVNTTLVPLYVSLFFFDVSILEVVSYYQPGSVTEALPPGESLTLGYGMSGNPYSYGVSEGQEVDVSFLKLFFSTEYLDLSAIIQKSLLKGYHQSVPPPMRNLPALRQHHTMSVPIVQKWVVGAPQLFKGGFQF</sequence>
<keyword evidence="4" id="KW-1185">Reference proteome</keyword>
<dbReference type="Proteomes" id="UP000217790">
    <property type="component" value="Unassembled WGS sequence"/>
</dbReference>
<protein>
    <recommendedName>
        <fullName evidence="2">Nephrocystin 3-like N-terminal domain-containing protein</fullName>
    </recommendedName>
</protein>
<dbReference type="InterPro" id="IPR056884">
    <property type="entry name" value="NPHP3-like_N"/>
</dbReference>
<accession>A0A2H3E9S1</accession>
<dbReference type="Gene3D" id="3.40.50.300">
    <property type="entry name" value="P-loop containing nucleotide triphosphate hydrolases"/>
    <property type="match status" value="1"/>
</dbReference>
<evidence type="ECO:0000313" key="3">
    <source>
        <dbReference type="EMBL" id="PBK98107.1"/>
    </source>
</evidence>
<dbReference type="OrthoDB" id="3014077at2759"/>
<dbReference type="InterPro" id="IPR027417">
    <property type="entry name" value="P-loop_NTPase"/>
</dbReference>
<gene>
    <name evidence="3" type="ORF">ARMGADRAFT_1008610</name>
</gene>
<dbReference type="OMA" id="TIVIREH"/>
<dbReference type="EMBL" id="KZ293648">
    <property type="protein sequence ID" value="PBK98107.1"/>
    <property type="molecule type" value="Genomic_DNA"/>
</dbReference>
<dbReference type="SUPFAM" id="SSF52540">
    <property type="entry name" value="P-loop containing nucleoside triphosphate hydrolases"/>
    <property type="match status" value="1"/>
</dbReference>
<organism evidence="3 4">
    <name type="scientific">Armillaria gallica</name>
    <name type="common">Bulbous honey fungus</name>
    <name type="synonym">Armillaria bulbosa</name>
    <dbReference type="NCBI Taxonomy" id="47427"/>
    <lineage>
        <taxon>Eukaryota</taxon>
        <taxon>Fungi</taxon>
        <taxon>Dikarya</taxon>
        <taxon>Basidiomycota</taxon>
        <taxon>Agaricomycotina</taxon>
        <taxon>Agaricomycetes</taxon>
        <taxon>Agaricomycetidae</taxon>
        <taxon>Agaricales</taxon>
        <taxon>Marasmiineae</taxon>
        <taxon>Physalacriaceae</taxon>
        <taxon>Armillaria</taxon>
    </lineage>
</organism>
<keyword evidence="1" id="KW-0677">Repeat</keyword>
<reference evidence="4" key="1">
    <citation type="journal article" date="2017" name="Nat. Ecol. Evol.">
        <title>Genome expansion and lineage-specific genetic innovations in the forest pathogenic fungi Armillaria.</title>
        <authorList>
            <person name="Sipos G."/>
            <person name="Prasanna A.N."/>
            <person name="Walter M.C."/>
            <person name="O'Connor E."/>
            <person name="Balint B."/>
            <person name="Krizsan K."/>
            <person name="Kiss B."/>
            <person name="Hess J."/>
            <person name="Varga T."/>
            <person name="Slot J."/>
            <person name="Riley R."/>
            <person name="Boka B."/>
            <person name="Rigling D."/>
            <person name="Barry K."/>
            <person name="Lee J."/>
            <person name="Mihaltcheva S."/>
            <person name="LaButti K."/>
            <person name="Lipzen A."/>
            <person name="Waldron R."/>
            <person name="Moloney N.M."/>
            <person name="Sperisen C."/>
            <person name="Kredics L."/>
            <person name="Vagvoelgyi C."/>
            <person name="Patrignani A."/>
            <person name="Fitzpatrick D."/>
            <person name="Nagy I."/>
            <person name="Doyle S."/>
            <person name="Anderson J.B."/>
            <person name="Grigoriev I.V."/>
            <person name="Gueldener U."/>
            <person name="Muensterkoetter M."/>
            <person name="Nagy L.G."/>
        </authorList>
    </citation>
    <scope>NUCLEOTIDE SEQUENCE [LARGE SCALE GENOMIC DNA]</scope>
    <source>
        <strain evidence="4">Ar21-2</strain>
    </source>
</reference>
<proteinExistence type="predicted"/>
<name>A0A2H3E9S1_ARMGA</name>
<dbReference type="PANTHER" id="PTHR10039">
    <property type="entry name" value="AMELOGENIN"/>
    <property type="match status" value="1"/>
</dbReference>
<dbReference type="AlphaFoldDB" id="A0A2H3E9S1"/>
<feature type="domain" description="Nephrocystin 3-like N-terminal" evidence="2">
    <location>
        <begin position="348"/>
        <end position="506"/>
    </location>
</feature>
<evidence type="ECO:0000313" key="4">
    <source>
        <dbReference type="Proteomes" id="UP000217790"/>
    </source>
</evidence>
<dbReference type="Pfam" id="PF24883">
    <property type="entry name" value="NPHP3_N"/>
    <property type="match status" value="1"/>
</dbReference>
<evidence type="ECO:0000256" key="1">
    <source>
        <dbReference type="ARBA" id="ARBA00022737"/>
    </source>
</evidence>
<evidence type="ECO:0000259" key="2">
    <source>
        <dbReference type="Pfam" id="PF24883"/>
    </source>
</evidence>
<dbReference type="InParanoid" id="A0A2H3E9S1"/>
<dbReference type="STRING" id="47427.A0A2H3E9S1"/>